<sequence length="348" mass="40072">MINASEWLPHQSLSDAFLSLPQAIYRHDPLWPGENQPSIEQQFSQQNPWFEQGKAWIGTIPGKARLAGFLPSHLVEGQKVAFFGFWESINDLSCNQHLFNALAGWAKQYGITQLYGPINFSTFGQYRIRLNQFDKGAFSGEPYNPPYYGTLLEQLGFSIKHRYISTFDDASTAANNWSQHYRRIKRLPMPNIEIHPLTPALWMREQRRLFEFVDRLFSHGFAYTPLKWDEFQQRCGEPFIQRFCPHSSMLAQTASGDIAGLTIALPVYRDGKAEANLCKTVAIHPRFRRSGVLGHLCNQFFQYTRQHYPRIGGAMMRDDNTSLLMSRSMLSGVNQSHHHYALYSKELS</sequence>
<name>A0ABS1ITW3_9GAMM</name>
<organism evidence="1 2">
    <name type="scientific">Limnobaculum allomyrinae</name>
    <dbReference type="NCBI Taxonomy" id="2791986"/>
    <lineage>
        <taxon>Bacteria</taxon>
        <taxon>Pseudomonadati</taxon>
        <taxon>Pseudomonadota</taxon>
        <taxon>Gammaproteobacteria</taxon>
        <taxon>Enterobacterales</taxon>
        <taxon>Budviciaceae</taxon>
        <taxon>Limnobaculum</taxon>
    </lineage>
</organism>
<gene>
    <name evidence="1" type="ORF">I2494_15975</name>
</gene>
<protein>
    <recommendedName>
        <fullName evidence="3">N-acetyltransferase</fullName>
    </recommendedName>
</protein>
<accession>A0ABS1ITW3</accession>
<dbReference type="InterPro" id="IPR039968">
    <property type="entry name" value="BcerS-like"/>
</dbReference>
<dbReference type="Proteomes" id="UP001296921">
    <property type="component" value="Unassembled WGS sequence"/>
</dbReference>
<dbReference type="EMBL" id="JADRCR010000009">
    <property type="protein sequence ID" value="MBK5145185.1"/>
    <property type="molecule type" value="Genomic_DNA"/>
</dbReference>
<proteinExistence type="predicted"/>
<dbReference type="PANTHER" id="PTHR41368">
    <property type="entry name" value="PROTEIN YGHO"/>
    <property type="match status" value="1"/>
</dbReference>
<evidence type="ECO:0000313" key="2">
    <source>
        <dbReference type="Proteomes" id="UP001296921"/>
    </source>
</evidence>
<dbReference type="PANTHER" id="PTHR41368:SF1">
    <property type="entry name" value="PROTEIN YGHO"/>
    <property type="match status" value="1"/>
</dbReference>
<comment type="caution">
    <text evidence="1">The sequence shown here is derived from an EMBL/GenBank/DDBJ whole genome shotgun (WGS) entry which is preliminary data.</text>
</comment>
<dbReference type="RefSeq" id="WP_218467855.1">
    <property type="nucleotide sequence ID" value="NZ_JADRCR010000009.1"/>
</dbReference>
<evidence type="ECO:0000313" key="1">
    <source>
        <dbReference type="EMBL" id="MBK5145185.1"/>
    </source>
</evidence>
<evidence type="ECO:0008006" key="3">
    <source>
        <dbReference type="Google" id="ProtNLM"/>
    </source>
</evidence>
<keyword evidence="2" id="KW-1185">Reference proteome</keyword>
<reference evidence="1 2" key="1">
    <citation type="submission" date="2020-11" db="EMBL/GenBank/DDBJ databases">
        <title>Insectihabitans protaetiae gen. nov. sp. nov. and Insectihabitans allomyrinae sp. nov., isolated from larvae of Protaetia brevitarsis seulensis and Allomyrina dichotoma, respectively.</title>
        <authorList>
            <person name="Lee S.D."/>
            <person name="Byeon Y.-S."/>
            <person name="Kim S.-M."/>
            <person name="Yang H.L."/>
            <person name="Kim I.S."/>
        </authorList>
    </citation>
    <scope>NUCLEOTIDE SEQUENCE [LARGE SCALE GENOMIC DNA]</scope>
    <source>
        <strain evidence="1 2">BWR-B9</strain>
    </source>
</reference>